<organism evidence="3 6">
    <name type="scientific">Streptomyces acidiscabies</name>
    <dbReference type="NCBI Taxonomy" id="42234"/>
    <lineage>
        <taxon>Bacteria</taxon>
        <taxon>Bacillati</taxon>
        <taxon>Actinomycetota</taxon>
        <taxon>Actinomycetes</taxon>
        <taxon>Kitasatosporales</taxon>
        <taxon>Streptomycetaceae</taxon>
        <taxon>Streptomyces</taxon>
    </lineage>
</organism>
<reference evidence="3 5" key="1">
    <citation type="journal article" date="2023" name="Microb. Genom.">
        <title>Mesoterricola silvestris gen. nov., sp. nov., Mesoterricola sediminis sp. nov., Geothrix oryzae sp. nov., Geothrix edaphica sp. nov., Geothrix rubra sp. nov., and Geothrix limicola sp. nov., six novel members of Acidobacteriota isolated from soils.</title>
        <authorList>
            <person name="Weisberg A.J."/>
            <person name="Pearce E."/>
            <person name="Kramer C.G."/>
            <person name="Chang J.H."/>
            <person name="Clarke C.R."/>
        </authorList>
    </citation>
    <scope>NUCLEOTIDE SEQUENCE</scope>
    <source>
        <strain evidence="4 5">NB05-1H</strain>
        <strain evidence="3">NRRL_B-16521</strain>
    </source>
</reference>
<evidence type="ECO:0000313" key="6">
    <source>
        <dbReference type="Proteomes" id="UP001282288"/>
    </source>
</evidence>
<dbReference type="EMBL" id="JARAWP010000041">
    <property type="protein sequence ID" value="MDX3025042.1"/>
    <property type="molecule type" value="Genomic_DNA"/>
</dbReference>
<keyword evidence="2" id="KW-0472">Membrane</keyword>
<sequence length="104" mass="10735">MTTTHPLPGATAGDAEDDDMDPFEEARRARWTATGTGILLALAGTAAALLRLGGRTPALVPAAFATGAAICAFAAYLGSRGHTRRALWLLVLGVMVMAFGDQAH</sequence>
<feature type="region of interest" description="Disordered" evidence="1">
    <location>
        <begin position="1"/>
        <end position="24"/>
    </location>
</feature>
<evidence type="ECO:0000313" key="5">
    <source>
        <dbReference type="Proteomes" id="UP001272987"/>
    </source>
</evidence>
<evidence type="ECO:0000256" key="2">
    <source>
        <dbReference type="SAM" id="Phobius"/>
    </source>
</evidence>
<evidence type="ECO:0000256" key="1">
    <source>
        <dbReference type="SAM" id="MobiDB-lite"/>
    </source>
</evidence>
<accession>A0AAP6BJR4</accession>
<keyword evidence="2" id="KW-1133">Transmembrane helix</keyword>
<name>A0AAP6BJR4_9ACTN</name>
<dbReference type="AlphaFoldDB" id="A0AAP6BJR4"/>
<feature type="transmembrane region" description="Helical" evidence="2">
    <location>
        <begin position="31"/>
        <end position="52"/>
    </location>
</feature>
<evidence type="ECO:0000313" key="4">
    <source>
        <dbReference type="EMBL" id="MDX3025042.1"/>
    </source>
</evidence>
<evidence type="ECO:0000313" key="3">
    <source>
        <dbReference type="EMBL" id="MDX2965978.1"/>
    </source>
</evidence>
<keyword evidence="5" id="KW-1185">Reference proteome</keyword>
<feature type="transmembrane region" description="Helical" evidence="2">
    <location>
        <begin position="86"/>
        <end position="103"/>
    </location>
</feature>
<feature type="compositionally biased region" description="Acidic residues" evidence="1">
    <location>
        <begin position="14"/>
        <end position="23"/>
    </location>
</feature>
<feature type="transmembrane region" description="Helical" evidence="2">
    <location>
        <begin position="58"/>
        <end position="79"/>
    </location>
</feature>
<proteinExistence type="predicted"/>
<dbReference type="Proteomes" id="UP001272987">
    <property type="component" value="Unassembled WGS sequence"/>
</dbReference>
<gene>
    <name evidence="3" type="ORF">PV399_40670</name>
    <name evidence="4" type="ORF">PV666_45335</name>
</gene>
<dbReference type="Proteomes" id="UP001282288">
    <property type="component" value="Unassembled WGS sequence"/>
</dbReference>
<protein>
    <submittedName>
        <fullName evidence="3">Uncharacterized protein</fullName>
    </submittedName>
</protein>
<dbReference type="EMBL" id="JARAWC010000049">
    <property type="protein sequence ID" value="MDX2965978.1"/>
    <property type="molecule type" value="Genomic_DNA"/>
</dbReference>
<keyword evidence="2" id="KW-0812">Transmembrane</keyword>
<comment type="caution">
    <text evidence="3">The sequence shown here is derived from an EMBL/GenBank/DDBJ whole genome shotgun (WGS) entry which is preliminary data.</text>
</comment>